<protein>
    <recommendedName>
        <fullName evidence="9">Peptidase M48 domain-containing protein</fullName>
    </recommendedName>
</protein>
<proteinExistence type="inferred from homology"/>
<evidence type="ECO:0000256" key="5">
    <source>
        <dbReference type="ARBA" id="ARBA00023049"/>
    </source>
</evidence>
<keyword evidence="8" id="KW-0472">Membrane</keyword>
<dbReference type="InterPro" id="IPR001915">
    <property type="entry name" value="Peptidase_M48"/>
</dbReference>
<keyword evidence="5 6" id="KW-0482">Metalloprotease</keyword>
<evidence type="ECO:0000256" key="1">
    <source>
        <dbReference type="ARBA" id="ARBA00022670"/>
    </source>
</evidence>
<comment type="cofactor">
    <cofactor evidence="6">
        <name>Zn(2+)</name>
        <dbReference type="ChEBI" id="CHEBI:29105"/>
    </cofactor>
    <text evidence="6">Binds 1 zinc ion per subunit.</text>
</comment>
<keyword evidence="11" id="KW-1185">Reference proteome</keyword>
<feature type="transmembrane region" description="Helical" evidence="8">
    <location>
        <begin position="166"/>
        <end position="190"/>
    </location>
</feature>
<dbReference type="Gene3D" id="3.30.2010.10">
    <property type="entry name" value="Metalloproteases ('zincins'), catalytic domain"/>
    <property type="match status" value="1"/>
</dbReference>
<keyword evidence="1 6" id="KW-0645">Protease</keyword>
<feature type="transmembrane region" description="Helical" evidence="8">
    <location>
        <begin position="196"/>
        <end position="216"/>
    </location>
</feature>
<feature type="compositionally biased region" description="Basic and acidic residues" evidence="7">
    <location>
        <begin position="39"/>
        <end position="53"/>
    </location>
</feature>
<gene>
    <name evidence="10" type="ORF">E2F48_17135</name>
</gene>
<evidence type="ECO:0000256" key="4">
    <source>
        <dbReference type="ARBA" id="ARBA00022833"/>
    </source>
</evidence>
<evidence type="ECO:0000313" key="10">
    <source>
        <dbReference type="EMBL" id="TDK23308.1"/>
    </source>
</evidence>
<feature type="region of interest" description="Disordered" evidence="7">
    <location>
        <begin position="1"/>
        <end position="61"/>
    </location>
</feature>
<dbReference type="EMBL" id="SMTK01000008">
    <property type="protein sequence ID" value="TDK23308.1"/>
    <property type="molecule type" value="Genomic_DNA"/>
</dbReference>
<evidence type="ECO:0000256" key="3">
    <source>
        <dbReference type="ARBA" id="ARBA00022801"/>
    </source>
</evidence>
<organism evidence="10 11">
    <name type="scientific">Arthrobacter crusticola</name>
    <dbReference type="NCBI Taxonomy" id="2547960"/>
    <lineage>
        <taxon>Bacteria</taxon>
        <taxon>Bacillati</taxon>
        <taxon>Actinomycetota</taxon>
        <taxon>Actinomycetes</taxon>
        <taxon>Micrococcales</taxon>
        <taxon>Micrococcaceae</taxon>
        <taxon>Arthrobacter</taxon>
    </lineage>
</organism>
<name>A0A4R5TLS7_9MICC</name>
<keyword evidence="3 6" id="KW-0378">Hydrolase</keyword>
<accession>A0A4R5TLS7</accession>
<feature type="compositionally biased region" description="Basic residues" evidence="7">
    <location>
        <begin position="1"/>
        <end position="10"/>
    </location>
</feature>
<keyword evidence="2" id="KW-0479">Metal-binding</keyword>
<comment type="similarity">
    <text evidence="6">Belongs to the peptidase M48 family.</text>
</comment>
<dbReference type="Proteomes" id="UP000295411">
    <property type="component" value="Unassembled WGS sequence"/>
</dbReference>
<evidence type="ECO:0000256" key="8">
    <source>
        <dbReference type="SAM" id="Phobius"/>
    </source>
</evidence>
<reference evidence="10 11" key="1">
    <citation type="submission" date="2019-03" db="EMBL/GenBank/DDBJ databases">
        <title>Arthrobacter sp. nov., an bacterium isolated from biocrust in Mu Us Desert.</title>
        <authorList>
            <person name="Lixiong L."/>
        </authorList>
    </citation>
    <scope>NUCLEOTIDE SEQUENCE [LARGE SCALE GENOMIC DNA]</scope>
    <source>
        <strain evidence="10 11">SLN-3</strain>
    </source>
</reference>
<dbReference type="OrthoDB" id="4955825at2"/>
<dbReference type="AlphaFoldDB" id="A0A4R5TLS7"/>
<comment type="caution">
    <text evidence="10">The sequence shown here is derived from an EMBL/GenBank/DDBJ whole genome shotgun (WGS) entry which is preliminary data.</text>
</comment>
<keyword evidence="8" id="KW-1133">Transmembrane helix</keyword>
<dbReference type="Pfam" id="PF01435">
    <property type="entry name" value="Peptidase_M48"/>
    <property type="match status" value="1"/>
</dbReference>
<keyword evidence="8" id="KW-0812">Transmembrane</keyword>
<feature type="compositionally biased region" description="Low complexity" evidence="7">
    <location>
        <begin position="13"/>
        <end position="25"/>
    </location>
</feature>
<sequence length="291" mass="32268">MASFALKRRSLYPTNQPSNQPSNPNGFRMTHHPHVQGPTHDRSGPTHQHRTDHPVSGTEPVRTRMDMSRDRYVIDGYDELQKAARIHVARISGEEGLQVPAVSIVQSVEPGPFRADAHFATRKGVPTVEVTERAMSELSLEGLAFLLAHELGHLADAAWCVRRTRVLVAVFSLAGVLMLGGFLAAVLAGYFNASSFGGVVTLVIGLVTLGVWLLLACAMSREGKMRADLFAIRHDPELTGARELFDSWEADKPEATEPMTLTRRVCFLFRTRPYRSTRLRTMQAALSRNTR</sequence>
<dbReference type="GO" id="GO:0046872">
    <property type="term" value="F:metal ion binding"/>
    <property type="evidence" value="ECO:0007669"/>
    <property type="project" value="UniProtKB-KW"/>
</dbReference>
<feature type="domain" description="Peptidase M48" evidence="9">
    <location>
        <begin position="121"/>
        <end position="284"/>
    </location>
</feature>
<keyword evidence="4 6" id="KW-0862">Zinc</keyword>
<evidence type="ECO:0000259" key="9">
    <source>
        <dbReference type="Pfam" id="PF01435"/>
    </source>
</evidence>
<evidence type="ECO:0000256" key="2">
    <source>
        <dbReference type="ARBA" id="ARBA00022723"/>
    </source>
</evidence>
<dbReference type="GO" id="GO:0004222">
    <property type="term" value="F:metalloendopeptidase activity"/>
    <property type="evidence" value="ECO:0007669"/>
    <property type="project" value="InterPro"/>
</dbReference>
<dbReference type="GO" id="GO:0006508">
    <property type="term" value="P:proteolysis"/>
    <property type="evidence" value="ECO:0007669"/>
    <property type="project" value="UniProtKB-KW"/>
</dbReference>
<evidence type="ECO:0000256" key="7">
    <source>
        <dbReference type="SAM" id="MobiDB-lite"/>
    </source>
</evidence>
<evidence type="ECO:0000313" key="11">
    <source>
        <dbReference type="Proteomes" id="UP000295411"/>
    </source>
</evidence>
<evidence type="ECO:0000256" key="6">
    <source>
        <dbReference type="RuleBase" id="RU003983"/>
    </source>
</evidence>